<dbReference type="InterPro" id="IPR044147">
    <property type="entry name" value="UdgB-like"/>
</dbReference>
<keyword evidence="3" id="KW-0227">DNA damage</keyword>
<accession>A0A842HZX8</accession>
<evidence type="ECO:0000313" key="11">
    <source>
        <dbReference type="EMBL" id="MBC2777490.1"/>
    </source>
</evidence>
<keyword evidence="12" id="KW-1185">Reference proteome</keyword>
<dbReference type="SMART" id="SM00986">
    <property type="entry name" value="UDG"/>
    <property type="match status" value="1"/>
</dbReference>
<dbReference type="InterPro" id="IPR051536">
    <property type="entry name" value="UDG_Type-4/5"/>
</dbReference>
<dbReference type="EMBL" id="JACJVJ010000001">
    <property type="protein sequence ID" value="MBC2777490.1"/>
    <property type="molecule type" value="Genomic_DNA"/>
</dbReference>
<dbReference type="GO" id="GO:0046872">
    <property type="term" value="F:metal ion binding"/>
    <property type="evidence" value="ECO:0007669"/>
    <property type="project" value="UniProtKB-KW"/>
</dbReference>
<evidence type="ECO:0000256" key="5">
    <source>
        <dbReference type="ARBA" id="ARBA00023004"/>
    </source>
</evidence>
<gene>
    <name evidence="11" type="ORF">H6P80_07635</name>
</gene>
<keyword evidence="6" id="KW-0411">Iron-sulfur</keyword>
<dbReference type="AlphaFoldDB" id="A0A842HZX8"/>
<dbReference type="GO" id="GO:0006284">
    <property type="term" value="P:base-excision repair"/>
    <property type="evidence" value="ECO:0007669"/>
    <property type="project" value="InterPro"/>
</dbReference>
<dbReference type="SUPFAM" id="SSF52141">
    <property type="entry name" value="Uracil-DNA glycosylase-like"/>
    <property type="match status" value="1"/>
</dbReference>
<evidence type="ECO:0000256" key="2">
    <source>
        <dbReference type="ARBA" id="ARBA00022723"/>
    </source>
</evidence>
<reference evidence="11 12" key="1">
    <citation type="submission" date="2020-08" db="EMBL/GenBank/DDBJ databases">
        <title>Draft genome sequence of Parasphingopyxis sp. GrpM-11.</title>
        <authorList>
            <person name="Oh J."/>
            <person name="Roh D.-H."/>
        </authorList>
    </citation>
    <scope>NUCLEOTIDE SEQUENCE [LARGE SCALE GENOMIC DNA]</scope>
    <source>
        <strain evidence="11 12">GrpM-11</strain>
    </source>
</reference>
<dbReference type="InterPro" id="IPR005122">
    <property type="entry name" value="Uracil-DNA_glycosylase-like"/>
</dbReference>
<keyword evidence="2" id="KW-0479">Metal-binding</keyword>
<keyword evidence="5" id="KW-0408">Iron</keyword>
<keyword evidence="7" id="KW-0234">DNA repair</keyword>
<evidence type="ECO:0000256" key="9">
    <source>
        <dbReference type="ARBA" id="ARBA00023887"/>
    </source>
</evidence>
<evidence type="ECO:0000256" key="3">
    <source>
        <dbReference type="ARBA" id="ARBA00022763"/>
    </source>
</evidence>
<organism evidence="11 12">
    <name type="scientific">Parasphingopyxis marina</name>
    <dbReference type="NCBI Taxonomy" id="2761622"/>
    <lineage>
        <taxon>Bacteria</taxon>
        <taxon>Pseudomonadati</taxon>
        <taxon>Pseudomonadota</taxon>
        <taxon>Alphaproteobacteria</taxon>
        <taxon>Sphingomonadales</taxon>
        <taxon>Sphingomonadaceae</taxon>
        <taxon>Parasphingopyxis</taxon>
    </lineage>
</organism>
<evidence type="ECO:0000256" key="8">
    <source>
        <dbReference type="ARBA" id="ARBA00023779"/>
    </source>
</evidence>
<dbReference type="GO" id="GO:0004844">
    <property type="term" value="F:uracil DNA N-glycosylase activity"/>
    <property type="evidence" value="ECO:0007669"/>
    <property type="project" value="InterPro"/>
</dbReference>
<name>A0A842HZX8_9SPHN</name>
<feature type="domain" description="Uracil-DNA glycosylase-like" evidence="10">
    <location>
        <begin position="41"/>
        <end position="208"/>
    </location>
</feature>
<sequence length="216" mass="23191">MPDTSAEIARPSSDCRLCPRLAAYRHDLREEQPDWFNAPVPSFGDAGAWLAIVGLAPGLKGANRTGRPFTGDSAGGLLYETLGRAGLARGSYSGAADDDMRLEGAIILNAVRCVPPQNRPTTQEIAACGRFLRPELDGLFNLKVIVALGTIAHGSVLRAYGETLAHHKFGHAAEHAIPDGPLLLDSYHCSRLNTNTGRLTPAMFDTVFARAREMRG</sequence>
<evidence type="ECO:0000256" key="7">
    <source>
        <dbReference type="ARBA" id="ARBA00023204"/>
    </source>
</evidence>
<keyword evidence="4" id="KW-0378">Hydrolase</keyword>
<dbReference type="GO" id="GO:0051539">
    <property type="term" value="F:4 iron, 4 sulfur cluster binding"/>
    <property type="evidence" value="ECO:0007669"/>
    <property type="project" value="UniProtKB-KW"/>
</dbReference>
<dbReference type="Proteomes" id="UP000564378">
    <property type="component" value="Unassembled WGS sequence"/>
</dbReference>
<evidence type="ECO:0000313" key="12">
    <source>
        <dbReference type="Proteomes" id="UP000564378"/>
    </source>
</evidence>
<keyword evidence="1" id="KW-0004">4Fe-4S</keyword>
<evidence type="ECO:0000256" key="1">
    <source>
        <dbReference type="ARBA" id="ARBA00022485"/>
    </source>
</evidence>
<protein>
    <recommendedName>
        <fullName evidence="9">Type-5 uracil-DNA glycosylase</fullName>
    </recommendedName>
</protein>
<dbReference type="CDD" id="cd10031">
    <property type="entry name" value="UDG-F5_TTUDGB_like"/>
    <property type="match status" value="1"/>
</dbReference>
<dbReference type="Pfam" id="PF03167">
    <property type="entry name" value="UDG"/>
    <property type="match status" value="1"/>
</dbReference>
<dbReference type="SMART" id="SM00987">
    <property type="entry name" value="UreE_C"/>
    <property type="match status" value="1"/>
</dbReference>
<dbReference type="RefSeq" id="WP_185800696.1">
    <property type="nucleotide sequence ID" value="NZ_JACJVJ010000001.1"/>
</dbReference>
<dbReference type="InterPro" id="IPR036895">
    <property type="entry name" value="Uracil-DNA_glycosylase-like_sf"/>
</dbReference>
<dbReference type="GO" id="GO:0033958">
    <property type="term" value="F:DNA-deoxyinosine glycosylase activity"/>
    <property type="evidence" value="ECO:0007669"/>
    <property type="project" value="InterPro"/>
</dbReference>
<dbReference type="PANTHER" id="PTHR33693:SF3">
    <property type="entry name" value="TYPE-5 URACIL-DNA GLYCOSYLASE"/>
    <property type="match status" value="1"/>
</dbReference>
<dbReference type="Gene3D" id="3.40.470.10">
    <property type="entry name" value="Uracil-DNA glycosylase-like domain"/>
    <property type="match status" value="1"/>
</dbReference>
<comment type="similarity">
    <text evidence="8">Belongs to the uracil-DNA glycosylase (UDG) superfamily. Type 5 (UDGb) family.</text>
</comment>
<evidence type="ECO:0000256" key="6">
    <source>
        <dbReference type="ARBA" id="ARBA00023014"/>
    </source>
</evidence>
<proteinExistence type="inferred from homology"/>
<comment type="caution">
    <text evidence="11">The sequence shown here is derived from an EMBL/GenBank/DDBJ whole genome shotgun (WGS) entry which is preliminary data.</text>
</comment>
<evidence type="ECO:0000259" key="10">
    <source>
        <dbReference type="SMART" id="SM00986"/>
    </source>
</evidence>
<evidence type="ECO:0000256" key="4">
    <source>
        <dbReference type="ARBA" id="ARBA00022801"/>
    </source>
</evidence>
<dbReference type="PANTHER" id="PTHR33693">
    <property type="entry name" value="TYPE-5 URACIL-DNA GLYCOSYLASE"/>
    <property type="match status" value="1"/>
</dbReference>